<feature type="domain" description="TonB-dependent receptor-like beta-barrel" evidence="11">
    <location>
        <begin position="444"/>
        <end position="985"/>
    </location>
</feature>
<reference evidence="14" key="1">
    <citation type="journal article" date="2019" name="Int. J. Syst. Evol. Microbiol.">
        <title>The Global Catalogue of Microorganisms (GCM) 10K type strain sequencing project: providing services to taxonomists for standard genome sequencing and annotation.</title>
        <authorList>
            <consortium name="The Broad Institute Genomics Platform"/>
            <consortium name="The Broad Institute Genome Sequencing Center for Infectious Disease"/>
            <person name="Wu L."/>
            <person name="Ma J."/>
        </authorList>
    </citation>
    <scope>NUCLEOTIDE SEQUENCE [LARGE SCALE GENOMIC DNA]</scope>
    <source>
        <strain evidence="14">KCTC 22814</strain>
    </source>
</reference>
<evidence type="ECO:0000313" key="13">
    <source>
        <dbReference type="EMBL" id="MFD2970157.1"/>
    </source>
</evidence>
<dbReference type="Pfam" id="PF07715">
    <property type="entry name" value="Plug"/>
    <property type="match status" value="1"/>
</dbReference>
<evidence type="ECO:0000256" key="4">
    <source>
        <dbReference type="ARBA" id="ARBA00022692"/>
    </source>
</evidence>
<evidence type="ECO:0000259" key="11">
    <source>
        <dbReference type="Pfam" id="PF00593"/>
    </source>
</evidence>
<gene>
    <name evidence="13" type="ORF">ACFS7Y_22390</name>
</gene>
<keyword evidence="4" id="KW-0812">Transmembrane</keyword>
<dbReference type="Pfam" id="PF13715">
    <property type="entry name" value="CarbopepD_reg_2"/>
    <property type="match status" value="1"/>
</dbReference>
<dbReference type="PANTHER" id="PTHR30069">
    <property type="entry name" value="TONB-DEPENDENT OUTER MEMBRANE RECEPTOR"/>
    <property type="match status" value="1"/>
</dbReference>
<dbReference type="Proteomes" id="UP001597525">
    <property type="component" value="Unassembled WGS sequence"/>
</dbReference>
<name>A0ABW6BMU6_9SPHI</name>
<evidence type="ECO:0000256" key="3">
    <source>
        <dbReference type="ARBA" id="ARBA00022452"/>
    </source>
</evidence>
<protein>
    <submittedName>
        <fullName evidence="13">TonB-dependent receptor domain-containing protein</fullName>
    </submittedName>
</protein>
<comment type="subcellular location">
    <subcellularLocation>
        <location evidence="1">Cell outer membrane</location>
        <topology evidence="1">Multi-pass membrane protein</topology>
    </subcellularLocation>
</comment>
<keyword evidence="14" id="KW-1185">Reference proteome</keyword>
<dbReference type="Pfam" id="PF00593">
    <property type="entry name" value="TonB_dep_Rec_b-barrel"/>
    <property type="match status" value="1"/>
</dbReference>
<evidence type="ECO:0000256" key="7">
    <source>
        <dbReference type="ARBA" id="ARBA00023136"/>
    </source>
</evidence>
<keyword evidence="2" id="KW-0813">Transport</keyword>
<keyword evidence="8 13" id="KW-0675">Receptor</keyword>
<comment type="similarity">
    <text evidence="10">Belongs to the TonB-dependent receptor family.</text>
</comment>
<organism evidence="13 14">
    <name type="scientific">Sphingobacterium bambusae</name>
    <dbReference type="NCBI Taxonomy" id="662858"/>
    <lineage>
        <taxon>Bacteria</taxon>
        <taxon>Pseudomonadati</taxon>
        <taxon>Bacteroidota</taxon>
        <taxon>Sphingobacteriia</taxon>
        <taxon>Sphingobacteriales</taxon>
        <taxon>Sphingobacteriaceae</taxon>
        <taxon>Sphingobacterium</taxon>
    </lineage>
</organism>
<dbReference type="SUPFAM" id="SSF49464">
    <property type="entry name" value="Carboxypeptidase regulatory domain-like"/>
    <property type="match status" value="1"/>
</dbReference>
<keyword evidence="5" id="KW-0732">Signal</keyword>
<dbReference type="SUPFAM" id="SSF56935">
    <property type="entry name" value="Porins"/>
    <property type="match status" value="1"/>
</dbReference>
<dbReference type="Gene3D" id="2.40.170.20">
    <property type="entry name" value="TonB-dependent receptor, beta-barrel domain"/>
    <property type="match status" value="1"/>
</dbReference>
<feature type="domain" description="TonB-dependent receptor plug" evidence="12">
    <location>
        <begin position="213"/>
        <end position="363"/>
    </location>
</feature>
<dbReference type="Gene3D" id="2.170.130.10">
    <property type="entry name" value="TonB-dependent receptor, plug domain"/>
    <property type="match status" value="1"/>
</dbReference>
<proteinExistence type="inferred from homology"/>
<evidence type="ECO:0000256" key="5">
    <source>
        <dbReference type="ARBA" id="ARBA00022729"/>
    </source>
</evidence>
<evidence type="ECO:0000256" key="10">
    <source>
        <dbReference type="RuleBase" id="RU003357"/>
    </source>
</evidence>
<dbReference type="InterPro" id="IPR012910">
    <property type="entry name" value="Plug_dom"/>
</dbReference>
<dbReference type="InterPro" id="IPR000531">
    <property type="entry name" value="Beta-barrel_TonB"/>
</dbReference>
<dbReference type="InterPro" id="IPR036942">
    <property type="entry name" value="Beta-barrel_TonB_sf"/>
</dbReference>
<dbReference type="RefSeq" id="WP_320183638.1">
    <property type="nucleotide sequence ID" value="NZ_CP138332.1"/>
</dbReference>
<evidence type="ECO:0000256" key="9">
    <source>
        <dbReference type="ARBA" id="ARBA00023237"/>
    </source>
</evidence>
<evidence type="ECO:0000256" key="8">
    <source>
        <dbReference type="ARBA" id="ARBA00023170"/>
    </source>
</evidence>
<keyword evidence="7 10" id="KW-0472">Membrane</keyword>
<evidence type="ECO:0000256" key="1">
    <source>
        <dbReference type="ARBA" id="ARBA00004571"/>
    </source>
</evidence>
<evidence type="ECO:0000259" key="12">
    <source>
        <dbReference type="Pfam" id="PF07715"/>
    </source>
</evidence>
<sequence>MNKYARVCLTQACTLLLTAVLSLSSFHGYSQQLLRVESKNQPLRAVFEQIERQAGYSFLYDASLIHTDKRLSITLQGTLQQVLQQLEDHLGLDMEIAGRNILVAKSAVAQLSGRIVDEAGQPLPYVSVFLKELNQYYVTDKQGNFQFKYATQRLKDAHLTVSMIGRQGKTVDVDLRGGSKTLPAISLPLLSVGLEEIAVAPQVNKNLESNSSLYINREVIEQSGALSLNDLLNLVPGQKIAPPSLQQVQQANLRGASLSTGNSHTRDAFSLNNSFGVAVIMDGIALSNNANMQTRNPGLDGMGSSYVFGASSGLYGSDNRLSNYTGDYTFGGTDLRQIAVDNIDNIEVIAGISSAKYGDMTNGAIVINRMAGYTPFTFNVQLRDNATSYGLNKGFQTAKLGAFTIGGNFTRSFQDNRDKLKSYDRIGTNLMWTTSAGVNRAFTNTFAVDYGKNLDRVLVDPDDPTASMVRFKSSNFSASNRTNYRVENSFLTNIGLNLRYSQNYQNTYKEEHKNGAFVVYTDATETGVTEGTYAPGIYTAVTNIEGKPIDFSARFDLTGAYATGSIMHTLTFGSNFNYSKNMGRGQLIDPTRPRQNTWTSTGSSKSERYYDFSMIHAQQQLGFYVEDVFTAYLADKPLNVRVGSRMDLFERYLTASPRANLNYEITPDLRLGLAYGFGSKAPALAQLYPGPLFYEIPLFQYTAVNDNGAIDEANSLYLLYVDRYMPDNSNLKPSSSQQLEFSVAYAKRGFKWNINIYDKRTFGDIATRVDYETIFLDHYTANPDAAAELPYIIDGEKQYRLTRRTFANGRKTVNNGVELLLSTPKWDAIQTSFNIRGGITRSTYYPLEGTSNQQIFTNPGTDPGYATVGIYPLLARTTWSSNAALTSSTHIPSAKLLINFVSEFNILNKTNTSERDGIPIGYYTADGTYFPINTFDESNANYAHLLRPLELINNQNQPGVYTNFHLNISKEISKRLTLAFNVYNVFNYRPQYVRSDNTLIIPNSKPTYGAQLRLKL</sequence>
<dbReference type="InterPro" id="IPR037066">
    <property type="entry name" value="Plug_dom_sf"/>
</dbReference>
<evidence type="ECO:0000256" key="6">
    <source>
        <dbReference type="ARBA" id="ARBA00023077"/>
    </source>
</evidence>
<keyword evidence="6 10" id="KW-0798">TonB box</keyword>
<dbReference type="InterPro" id="IPR039426">
    <property type="entry name" value="TonB-dep_rcpt-like"/>
</dbReference>
<dbReference type="PANTHER" id="PTHR30069:SF29">
    <property type="entry name" value="HEMOGLOBIN AND HEMOGLOBIN-HAPTOGLOBIN-BINDING PROTEIN 1-RELATED"/>
    <property type="match status" value="1"/>
</dbReference>
<accession>A0ABW6BMU6</accession>
<dbReference type="EMBL" id="JBHUPB010000015">
    <property type="protein sequence ID" value="MFD2970157.1"/>
    <property type="molecule type" value="Genomic_DNA"/>
</dbReference>
<keyword evidence="3" id="KW-1134">Transmembrane beta strand</keyword>
<evidence type="ECO:0000256" key="2">
    <source>
        <dbReference type="ARBA" id="ARBA00022448"/>
    </source>
</evidence>
<dbReference type="InterPro" id="IPR008969">
    <property type="entry name" value="CarboxyPept-like_regulatory"/>
</dbReference>
<evidence type="ECO:0000313" key="14">
    <source>
        <dbReference type="Proteomes" id="UP001597525"/>
    </source>
</evidence>
<keyword evidence="9" id="KW-0998">Cell outer membrane</keyword>
<comment type="caution">
    <text evidence="13">The sequence shown here is derived from an EMBL/GenBank/DDBJ whole genome shotgun (WGS) entry which is preliminary data.</text>
</comment>